<dbReference type="Proteomes" id="UP000063991">
    <property type="component" value="Chromosome"/>
</dbReference>
<evidence type="ECO:0000313" key="4">
    <source>
        <dbReference type="Proteomes" id="UP000063991"/>
    </source>
</evidence>
<dbReference type="GO" id="GO:0006313">
    <property type="term" value="P:DNA transposition"/>
    <property type="evidence" value="ECO:0007669"/>
    <property type="project" value="InterPro"/>
</dbReference>
<protein>
    <submittedName>
        <fullName evidence="3">Transposase</fullName>
    </submittedName>
</protein>
<sequence>MSKVTIGLDIAKSVFHLVFMNQSGRVLRKKKLRRHQMLSYFSQLEPCIVVMEACGSCHYWCRELTKAGHEVKAIAPQYVVAYRKGNKHDYNDAEAIAEASQREGMRFVPFKSQDQQDIQLMHRIRERMIAQQTALSNQIRGLLSEYGIVYARGVATLVKELPLTLEEADNGLSMLARRQFQGLLNDLRELREHIKEMDKELKAFSQSQPVCERLMSMTGIGPLIATALYAGIGQGQAFNSGRHLAAWLGVVPKQHTTGDNPRLLGISKRGNTYLRTQIINGARAALRHIGDKTDKVSEWCRACLARMSFNKACVALANKMVRMAWAMLHYQQDYQPGLINKAAA</sequence>
<dbReference type="InterPro" id="IPR047650">
    <property type="entry name" value="Transpos_IS110"/>
</dbReference>
<dbReference type="AlphaFoldDB" id="A0A126PWL6"/>
<dbReference type="PANTHER" id="PTHR33055">
    <property type="entry name" value="TRANSPOSASE FOR INSERTION SEQUENCE ELEMENT IS1111A"/>
    <property type="match status" value="1"/>
</dbReference>
<dbReference type="InterPro" id="IPR003346">
    <property type="entry name" value="Transposase_20"/>
</dbReference>
<evidence type="ECO:0000259" key="1">
    <source>
        <dbReference type="Pfam" id="PF01548"/>
    </source>
</evidence>
<dbReference type="PANTHER" id="PTHR33055:SF3">
    <property type="entry name" value="PUTATIVE TRANSPOSASE FOR IS117-RELATED"/>
    <property type="match status" value="1"/>
</dbReference>
<name>A0A126PWL6_ALTMA</name>
<dbReference type="NCBIfam" id="NF033542">
    <property type="entry name" value="transpos_IS110"/>
    <property type="match status" value="1"/>
</dbReference>
<dbReference type="Pfam" id="PF02371">
    <property type="entry name" value="Transposase_20"/>
    <property type="match status" value="1"/>
</dbReference>
<dbReference type="GO" id="GO:0003677">
    <property type="term" value="F:DNA binding"/>
    <property type="evidence" value="ECO:0007669"/>
    <property type="project" value="InterPro"/>
</dbReference>
<dbReference type="InterPro" id="IPR002525">
    <property type="entry name" value="Transp_IS110-like_N"/>
</dbReference>
<reference evidence="3 4" key="1">
    <citation type="submission" date="2015-12" db="EMBL/GenBank/DDBJ databases">
        <authorList>
            <person name="Shamseldin A."/>
            <person name="Moawad H."/>
            <person name="Abd El-Rahim W.M."/>
            <person name="Sadowsky M.J."/>
        </authorList>
    </citation>
    <scope>NUCLEOTIDE SEQUENCE [LARGE SCALE GENOMIC DNA]</scope>
    <source>
        <strain evidence="3 4">D7</strain>
    </source>
</reference>
<dbReference type="GO" id="GO:0004803">
    <property type="term" value="F:transposase activity"/>
    <property type="evidence" value="ECO:0007669"/>
    <property type="project" value="InterPro"/>
</dbReference>
<evidence type="ECO:0000259" key="2">
    <source>
        <dbReference type="Pfam" id="PF02371"/>
    </source>
</evidence>
<dbReference type="RefSeq" id="WP_049589228.1">
    <property type="nucleotide sequence ID" value="NZ_CP014323.1"/>
</dbReference>
<proteinExistence type="predicted"/>
<evidence type="ECO:0000313" key="3">
    <source>
        <dbReference type="EMBL" id="AMJ97424.1"/>
    </source>
</evidence>
<accession>A0A126PWL6</accession>
<gene>
    <name evidence="3" type="ORF">AVL55_04170</name>
</gene>
<organism evidence="3 4">
    <name type="scientific">Alteromonas macleodii</name>
    <name type="common">Pseudoalteromonas macleodii</name>
    <dbReference type="NCBI Taxonomy" id="28108"/>
    <lineage>
        <taxon>Bacteria</taxon>
        <taxon>Pseudomonadati</taxon>
        <taxon>Pseudomonadota</taxon>
        <taxon>Gammaproteobacteria</taxon>
        <taxon>Alteromonadales</taxon>
        <taxon>Alteromonadaceae</taxon>
        <taxon>Alteromonas/Salinimonas group</taxon>
        <taxon>Alteromonas</taxon>
    </lineage>
</organism>
<dbReference type="Pfam" id="PF01548">
    <property type="entry name" value="DEDD_Tnp_IS110"/>
    <property type="match status" value="1"/>
</dbReference>
<dbReference type="EMBL" id="CP014323">
    <property type="protein sequence ID" value="AMJ97424.1"/>
    <property type="molecule type" value="Genomic_DNA"/>
</dbReference>
<feature type="domain" description="Transposase IS110-like N-terminal" evidence="1">
    <location>
        <begin position="6"/>
        <end position="146"/>
    </location>
</feature>
<feature type="domain" description="Transposase IS116/IS110/IS902 C-terminal" evidence="2">
    <location>
        <begin position="211"/>
        <end position="288"/>
    </location>
</feature>
<dbReference type="OrthoDB" id="5289737at2"/>